<dbReference type="Pfam" id="PF10181">
    <property type="entry name" value="PIG-H"/>
    <property type="match status" value="1"/>
</dbReference>
<dbReference type="STRING" id="1182543.W9X4J0"/>
<dbReference type="GO" id="GO:0000506">
    <property type="term" value="C:glycosylphosphatidylinositol-N-acetylglucosaminyltransferase (GPI-GnT) complex"/>
    <property type="evidence" value="ECO:0007669"/>
    <property type="project" value="InterPro"/>
</dbReference>
<comment type="similarity">
    <text evidence="2">Belongs to the PIGH family.</text>
</comment>
<organism evidence="4 5">
    <name type="scientific">Cladophialophora psammophila CBS 110553</name>
    <dbReference type="NCBI Taxonomy" id="1182543"/>
    <lineage>
        <taxon>Eukaryota</taxon>
        <taxon>Fungi</taxon>
        <taxon>Dikarya</taxon>
        <taxon>Ascomycota</taxon>
        <taxon>Pezizomycotina</taxon>
        <taxon>Eurotiomycetes</taxon>
        <taxon>Chaetothyriomycetidae</taxon>
        <taxon>Chaetothyriales</taxon>
        <taxon>Herpotrichiellaceae</taxon>
        <taxon>Cladophialophora</taxon>
    </lineage>
</organism>
<dbReference type="InterPro" id="IPR044215">
    <property type="entry name" value="PIG-H"/>
</dbReference>
<dbReference type="HOGENOM" id="CLU_054079_0_0_1"/>
<evidence type="ECO:0000259" key="3">
    <source>
        <dbReference type="Pfam" id="PF10181"/>
    </source>
</evidence>
<dbReference type="EMBL" id="AMGX01000002">
    <property type="protein sequence ID" value="EXJ75407.1"/>
    <property type="molecule type" value="Genomic_DNA"/>
</dbReference>
<dbReference type="InterPro" id="IPR019328">
    <property type="entry name" value="PIGH-H_dom"/>
</dbReference>
<dbReference type="GO" id="GO:0006506">
    <property type="term" value="P:GPI anchor biosynthetic process"/>
    <property type="evidence" value="ECO:0007669"/>
    <property type="project" value="UniProtKB-UniPathway"/>
</dbReference>
<dbReference type="GeneID" id="19186836"/>
<dbReference type="OrthoDB" id="6256716at2759"/>
<dbReference type="RefSeq" id="XP_007740909.1">
    <property type="nucleotide sequence ID" value="XM_007742719.1"/>
</dbReference>
<protein>
    <recommendedName>
        <fullName evidence="3">Phosphatidylinositol N-acetylglucosaminyltransferase subunit H conserved domain-containing protein</fullName>
    </recommendedName>
</protein>
<comment type="pathway">
    <text evidence="1">Glycolipid biosynthesis; glycosylphosphatidylinositol-anchor biosynthesis.</text>
</comment>
<dbReference type="PANTHER" id="PTHR15231:SF1">
    <property type="entry name" value="PHOSPHATIDYLINOSITOL N-ACETYLGLUCOSAMINYLTRANSFERASE SUBUNIT H"/>
    <property type="match status" value="1"/>
</dbReference>
<feature type="domain" description="Phosphatidylinositol N-acetylglucosaminyltransferase subunit H conserved" evidence="3">
    <location>
        <begin position="131"/>
        <end position="196"/>
    </location>
</feature>
<evidence type="ECO:0000313" key="5">
    <source>
        <dbReference type="Proteomes" id="UP000019471"/>
    </source>
</evidence>
<reference evidence="4 5" key="1">
    <citation type="submission" date="2013-03" db="EMBL/GenBank/DDBJ databases">
        <title>The Genome Sequence of Cladophialophora psammophila CBS 110553.</title>
        <authorList>
            <consortium name="The Broad Institute Genomics Platform"/>
            <person name="Cuomo C."/>
            <person name="de Hoog S."/>
            <person name="Gorbushina A."/>
            <person name="Walker B."/>
            <person name="Young S.K."/>
            <person name="Zeng Q."/>
            <person name="Gargeya S."/>
            <person name="Fitzgerald M."/>
            <person name="Haas B."/>
            <person name="Abouelleil A."/>
            <person name="Allen A.W."/>
            <person name="Alvarado L."/>
            <person name="Arachchi H.M."/>
            <person name="Berlin A.M."/>
            <person name="Chapman S.B."/>
            <person name="Gainer-Dewar J."/>
            <person name="Goldberg J."/>
            <person name="Griggs A."/>
            <person name="Gujja S."/>
            <person name="Hansen M."/>
            <person name="Howarth C."/>
            <person name="Imamovic A."/>
            <person name="Ireland A."/>
            <person name="Larimer J."/>
            <person name="McCowan C."/>
            <person name="Murphy C."/>
            <person name="Pearson M."/>
            <person name="Poon T.W."/>
            <person name="Priest M."/>
            <person name="Roberts A."/>
            <person name="Saif S."/>
            <person name="Shea T."/>
            <person name="Sisk P."/>
            <person name="Sykes S."/>
            <person name="Wortman J."/>
            <person name="Nusbaum C."/>
            <person name="Birren B."/>
        </authorList>
    </citation>
    <scope>NUCLEOTIDE SEQUENCE [LARGE SCALE GENOMIC DNA]</scope>
    <source>
        <strain evidence="4 5">CBS 110553</strain>
    </source>
</reference>
<keyword evidence="5" id="KW-1185">Reference proteome</keyword>
<evidence type="ECO:0000256" key="1">
    <source>
        <dbReference type="ARBA" id="ARBA00004687"/>
    </source>
</evidence>
<name>W9X4J0_9EURO</name>
<dbReference type="AlphaFoldDB" id="W9X4J0"/>
<accession>W9X4J0</accession>
<evidence type="ECO:0000313" key="4">
    <source>
        <dbReference type="EMBL" id="EXJ75407.1"/>
    </source>
</evidence>
<dbReference type="eggNOG" id="KOG4551">
    <property type="taxonomic scope" value="Eukaryota"/>
</dbReference>
<dbReference type="UniPathway" id="UPA00196"/>
<dbReference type="PANTHER" id="PTHR15231">
    <property type="entry name" value="PHOSPHATIDYLINOSITOL N-ACETYLGLUCOSAMINYLTRANSFERASE SUBUNIT H"/>
    <property type="match status" value="1"/>
</dbReference>
<sequence>MLTGPSQYLSIHFPSPTTVSFTVSTRQPYPQAWSTTRTSSYSYFPNVPIFTLIKHALRILLTLCMLLINLTKVQTDGQPSRLDAYADFGLQLSLLGGTIRAIAERTEWWVLAPVSLGIVWACLRRDYVEESLLVLQGLGIQTSTSSRYFFTGATTTFIPTTQIQDIVIHEAFKGLEVRFYLAVIVEGATEVVVVFPTLLPRREILEEVWRGSRKCLYSGIR</sequence>
<gene>
    <name evidence="4" type="ORF">A1O5_02103</name>
</gene>
<evidence type="ECO:0000256" key="2">
    <source>
        <dbReference type="ARBA" id="ARBA00009610"/>
    </source>
</evidence>
<comment type="caution">
    <text evidence="4">The sequence shown here is derived from an EMBL/GenBank/DDBJ whole genome shotgun (WGS) entry which is preliminary data.</text>
</comment>
<proteinExistence type="inferred from homology"/>
<dbReference type="Proteomes" id="UP000019471">
    <property type="component" value="Unassembled WGS sequence"/>
</dbReference>